<dbReference type="OrthoDB" id="536211at2759"/>
<evidence type="ECO:0000313" key="2">
    <source>
        <dbReference type="Proteomes" id="UP000748756"/>
    </source>
</evidence>
<evidence type="ECO:0000313" key="1">
    <source>
        <dbReference type="EMBL" id="KAF9154062.1"/>
    </source>
</evidence>
<comment type="caution">
    <text evidence="1">The sequence shown here is derived from an EMBL/GenBank/DDBJ whole genome shotgun (WGS) entry which is preliminary data.</text>
</comment>
<accession>A0A9P5S6Z4</accession>
<dbReference type="InterPro" id="IPR036866">
    <property type="entry name" value="RibonucZ/Hydroxyglut_hydro"/>
</dbReference>
<dbReference type="AlphaFoldDB" id="A0A9P5S6Z4"/>
<name>A0A9P5S6Z4_9FUNG</name>
<keyword evidence="2" id="KW-1185">Reference proteome</keyword>
<reference evidence="1" key="1">
    <citation type="journal article" date="2020" name="Fungal Divers.">
        <title>Resolving the Mortierellaceae phylogeny through synthesis of multi-gene phylogenetics and phylogenomics.</title>
        <authorList>
            <person name="Vandepol N."/>
            <person name="Liber J."/>
            <person name="Desiro A."/>
            <person name="Na H."/>
            <person name="Kennedy M."/>
            <person name="Barry K."/>
            <person name="Grigoriev I.V."/>
            <person name="Miller A.N."/>
            <person name="O'Donnell K."/>
            <person name="Stajich J.E."/>
            <person name="Bonito G."/>
        </authorList>
    </citation>
    <scope>NUCLEOTIDE SEQUENCE</scope>
    <source>
        <strain evidence="1">NRRL 6426</strain>
    </source>
</reference>
<proteinExistence type="predicted"/>
<dbReference type="SUPFAM" id="SSF56281">
    <property type="entry name" value="Metallo-hydrolase/oxidoreductase"/>
    <property type="match status" value="1"/>
</dbReference>
<dbReference type="EMBL" id="JAAAUQ010000137">
    <property type="protein sequence ID" value="KAF9154062.1"/>
    <property type="molecule type" value="Genomic_DNA"/>
</dbReference>
<protein>
    <recommendedName>
        <fullName evidence="3">Metallo-beta-lactamase domain-containing protein</fullName>
    </recommendedName>
</protein>
<evidence type="ECO:0008006" key="3">
    <source>
        <dbReference type="Google" id="ProtNLM"/>
    </source>
</evidence>
<dbReference type="Proteomes" id="UP000748756">
    <property type="component" value="Unassembled WGS sequence"/>
</dbReference>
<sequence>MKVTSPSSLLTFVTNISSSFTQAILSVEVFIPANETTSIPASSPLPMRCSSSMSSLTEFGRRLGLRAKSLNKTLRVMYITHGHVDHTWGTQELLKIFPGTPGTIFRPVERSNGIFWGSDVMILGIHFLMDEVKFLARRQDWIENAKRIRDHFKTNHRSIVPGHLDIFRKWSEDEMLEFPIK</sequence>
<gene>
    <name evidence="1" type="ORF">BG015_001941</name>
</gene>
<organism evidence="1 2">
    <name type="scientific">Linnemannia schmuckeri</name>
    <dbReference type="NCBI Taxonomy" id="64567"/>
    <lineage>
        <taxon>Eukaryota</taxon>
        <taxon>Fungi</taxon>
        <taxon>Fungi incertae sedis</taxon>
        <taxon>Mucoromycota</taxon>
        <taxon>Mortierellomycotina</taxon>
        <taxon>Mortierellomycetes</taxon>
        <taxon>Mortierellales</taxon>
        <taxon>Mortierellaceae</taxon>
        <taxon>Linnemannia</taxon>
    </lineage>
</organism>